<accession>A0ABW4DPD9</accession>
<evidence type="ECO:0000259" key="3">
    <source>
        <dbReference type="Pfam" id="PF10620"/>
    </source>
</evidence>
<dbReference type="InterPro" id="IPR017557">
    <property type="entry name" value="Holo-ACP_synthase"/>
</dbReference>
<feature type="domain" description="Phosphoribosyl-dephospho-CoA transferase MdcG C-terminal" evidence="3">
    <location>
        <begin position="92"/>
        <end position="204"/>
    </location>
</feature>
<dbReference type="InterPro" id="IPR049180">
    <property type="entry name" value="MdcG_C"/>
</dbReference>
<dbReference type="InterPro" id="IPR048903">
    <property type="entry name" value="MdcG_N"/>
</dbReference>
<dbReference type="Pfam" id="PF20866">
    <property type="entry name" value="MdcG_N"/>
    <property type="match status" value="1"/>
</dbReference>
<evidence type="ECO:0000259" key="4">
    <source>
        <dbReference type="Pfam" id="PF20866"/>
    </source>
</evidence>
<name>A0ABW4DPD9_9LACO</name>
<evidence type="ECO:0000256" key="2">
    <source>
        <dbReference type="ARBA" id="ARBA00022695"/>
    </source>
</evidence>
<keyword evidence="6" id="KW-1185">Reference proteome</keyword>
<sequence length="213" mass="24257">MERLMPHTLIKLKDPTLLLTADPLPVWTEKILNLTSYVIVRRGEQQDRIPVGIRGFQKSQRFGTWIHPDNWLAAVTPQQALQYLPKLSSTRRQLKPFQTLDAITPLLKTYEWGVGGSLAYELVTGIEMARPESDVDVIMTLPKQRITPHEAQHLIAELRTIMGAHADIQMVQGQYGFSLEEYAAQRTAEILVKTNEGPILSQDPWQLMTEMDD</sequence>
<evidence type="ECO:0000256" key="1">
    <source>
        <dbReference type="ARBA" id="ARBA00022679"/>
    </source>
</evidence>
<proteinExistence type="predicted"/>
<organism evidence="5 6">
    <name type="scientific">Lapidilactobacillus mulanensis</name>
    <dbReference type="NCBI Taxonomy" id="2485999"/>
    <lineage>
        <taxon>Bacteria</taxon>
        <taxon>Bacillati</taxon>
        <taxon>Bacillota</taxon>
        <taxon>Bacilli</taxon>
        <taxon>Lactobacillales</taxon>
        <taxon>Lactobacillaceae</taxon>
        <taxon>Lapidilactobacillus</taxon>
    </lineage>
</organism>
<evidence type="ECO:0000313" key="6">
    <source>
        <dbReference type="Proteomes" id="UP001597244"/>
    </source>
</evidence>
<comment type="caution">
    <text evidence="5">The sequence shown here is derived from an EMBL/GenBank/DDBJ whole genome shotgun (WGS) entry which is preliminary data.</text>
</comment>
<keyword evidence="1" id="KW-0808">Transferase</keyword>
<dbReference type="Proteomes" id="UP001597244">
    <property type="component" value="Unassembled WGS sequence"/>
</dbReference>
<gene>
    <name evidence="5" type="ORF">ACFQ4L_04785</name>
</gene>
<evidence type="ECO:0000313" key="5">
    <source>
        <dbReference type="EMBL" id="MFD1465409.1"/>
    </source>
</evidence>
<keyword evidence="2" id="KW-0548">Nucleotidyltransferase</keyword>
<feature type="domain" description="Phosphoribosyl-dephospho-CoA transferase MdcG N-terminal" evidence="4">
    <location>
        <begin position="6"/>
        <end position="77"/>
    </location>
</feature>
<dbReference type="NCBIfam" id="TIGR03135">
    <property type="entry name" value="malonate_mdcG"/>
    <property type="match status" value="1"/>
</dbReference>
<dbReference type="RefSeq" id="WP_125576657.1">
    <property type="nucleotide sequence ID" value="NZ_JBHTOF010000032.1"/>
</dbReference>
<protein>
    <submittedName>
        <fullName evidence="5">Malonate decarboxylase holo-ACP synthase</fullName>
    </submittedName>
</protein>
<reference evidence="6" key="1">
    <citation type="journal article" date="2019" name="Int. J. Syst. Evol. Microbiol.">
        <title>The Global Catalogue of Microorganisms (GCM) 10K type strain sequencing project: providing services to taxonomists for standard genome sequencing and annotation.</title>
        <authorList>
            <consortium name="The Broad Institute Genomics Platform"/>
            <consortium name="The Broad Institute Genome Sequencing Center for Infectious Disease"/>
            <person name="Wu L."/>
            <person name="Ma J."/>
        </authorList>
    </citation>
    <scope>NUCLEOTIDE SEQUENCE [LARGE SCALE GENOMIC DNA]</scope>
    <source>
        <strain evidence="6">CCM 8951</strain>
    </source>
</reference>
<dbReference type="Pfam" id="PF10620">
    <property type="entry name" value="MdcG"/>
    <property type="match status" value="1"/>
</dbReference>
<dbReference type="NCBIfam" id="NF002332">
    <property type="entry name" value="PRK01293.1"/>
    <property type="match status" value="1"/>
</dbReference>
<dbReference type="EMBL" id="JBHTOF010000032">
    <property type="protein sequence ID" value="MFD1465409.1"/>
    <property type="molecule type" value="Genomic_DNA"/>
</dbReference>